<organism evidence="1 2">
    <name type="scientific">Taklimakanibacter albus</name>
    <dbReference type="NCBI Taxonomy" id="2800327"/>
    <lineage>
        <taxon>Bacteria</taxon>
        <taxon>Pseudomonadati</taxon>
        <taxon>Pseudomonadota</taxon>
        <taxon>Alphaproteobacteria</taxon>
        <taxon>Hyphomicrobiales</taxon>
        <taxon>Aestuariivirgaceae</taxon>
        <taxon>Taklimakanibacter</taxon>
    </lineage>
</organism>
<dbReference type="Proteomes" id="UP000616151">
    <property type="component" value="Unassembled WGS sequence"/>
</dbReference>
<accession>A0ACC5RGD6</accession>
<sequence length="131" mass="14734">MITAKQLLEAFFKNQGTAFVSYESHAKVVLDGTFDFDQIAATMNEMFGPRGTNDHPLLGNMPEPVIPWPVKEPTKSGEEPEVEIEWVNPMPAHTFSEWGKDPTYCDICGQHMLAPVHKYFDGVIPLVRRDG</sequence>
<reference evidence="1" key="1">
    <citation type="submission" date="2021-01" db="EMBL/GenBank/DDBJ databases">
        <authorList>
            <person name="Sun Q."/>
        </authorList>
    </citation>
    <scope>NUCLEOTIDE SEQUENCE</scope>
    <source>
        <strain evidence="1">YIM B02566</strain>
    </source>
</reference>
<gene>
    <name evidence="1" type="ORF">JHL16_34840</name>
</gene>
<protein>
    <submittedName>
        <fullName evidence="1">Uncharacterized protein</fullName>
    </submittedName>
</protein>
<proteinExistence type="predicted"/>
<dbReference type="EMBL" id="JAENHL010000009">
    <property type="protein sequence ID" value="MBK1871596.1"/>
    <property type="molecule type" value="Genomic_DNA"/>
</dbReference>
<evidence type="ECO:0000313" key="2">
    <source>
        <dbReference type="Proteomes" id="UP000616151"/>
    </source>
</evidence>
<keyword evidence="2" id="KW-1185">Reference proteome</keyword>
<comment type="caution">
    <text evidence="1">The sequence shown here is derived from an EMBL/GenBank/DDBJ whole genome shotgun (WGS) entry which is preliminary data.</text>
</comment>
<evidence type="ECO:0000313" key="1">
    <source>
        <dbReference type="EMBL" id="MBK1871596.1"/>
    </source>
</evidence>
<name>A0ACC5RGD6_9HYPH</name>